<dbReference type="InterPro" id="IPR001279">
    <property type="entry name" value="Metallo-B-lactamas"/>
</dbReference>
<dbReference type="InterPro" id="IPR036866">
    <property type="entry name" value="RibonucZ/Hydroxyglut_hydro"/>
</dbReference>
<dbReference type="PANTHER" id="PTHR42951">
    <property type="entry name" value="METALLO-BETA-LACTAMASE DOMAIN-CONTAINING"/>
    <property type="match status" value="1"/>
</dbReference>
<dbReference type="Gene3D" id="3.60.15.10">
    <property type="entry name" value="Ribonuclease Z/Hydroxyacylglutathione hydrolase-like"/>
    <property type="match status" value="1"/>
</dbReference>
<dbReference type="SUPFAM" id="SSF56281">
    <property type="entry name" value="Metallo-hydrolase/oxidoreductase"/>
    <property type="match status" value="1"/>
</dbReference>
<dbReference type="PANTHER" id="PTHR42951:SF4">
    <property type="entry name" value="ACYL-COENZYME A THIOESTERASE MBLAC2"/>
    <property type="match status" value="1"/>
</dbReference>
<name>A0ABV7YAN7_9ACTN</name>
<feature type="domain" description="Metallo-beta-lactamase" evidence="1">
    <location>
        <begin position="26"/>
        <end position="211"/>
    </location>
</feature>
<comment type="caution">
    <text evidence="2">The sequence shown here is derived from an EMBL/GenBank/DDBJ whole genome shotgun (WGS) entry which is preliminary data.</text>
</comment>
<reference evidence="3" key="1">
    <citation type="journal article" date="2019" name="Int. J. Syst. Evol. Microbiol.">
        <title>The Global Catalogue of Microorganisms (GCM) 10K type strain sequencing project: providing services to taxonomists for standard genome sequencing and annotation.</title>
        <authorList>
            <consortium name="The Broad Institute Genomics Platform"/>
            <consortium name="The Broad Institute Genome Sequencing Center for Infectious Disease"/>
            <person name="Wu L."/>
            <person name="Ma J."/>
        </authorList>
    </citation>
    <scope>NUCLEOTIDE SEQUENCE [LARGE SCALE GENOMIC DNA]</scope>
    <source>
        <strain evidence="3">CGMCC 4.7241</strain>
    </source>
</reference>
<dbReference type="InterPro" id="IPR050855">
    <property type="entry name" value="NDM-1-like"/>
</dbReference>
<organism evidence="2 3">
    <name type="scientific">Tenggerimyces flavus</name>
    <dbReference type="NCBI Taxonomy" id="1708749"/>
    <lineage>
        <taxon>Bacteria</taxon>
        <taxon>Bacillati</taxon>
        <taxon>Actinomycetota</taxon>
        <taxon>Actinomycetes</taxon>
        <taxon>Propionibacteriales</taxon>
        <taxon>Nocardioidaceae</taxon>
        <taxon>Tenggerimyces</taxon>
    </lineage>
</organism>
<gene>
    <name evidence="2" type="ORF">ACFOUW_15305</name>
</gene>
<dbReference type="RefSeq" id="WP_205120744.1">
    <property type="nucleotide sequence ID" value="NZ_JAFBCM010000001.1"/>
</dbReference>
<evidence type="ECO:0000313" key="2">
    <source>
        <dbReference type="EMBL" id="MFC3762208.1"/>
    </source>
</evidence>
<sequence length="302" mass="33290">MTNEPVLRELVPGVYAWHQPDGTWWINNAGVVHSGGETLLVDTCATRRRTQRFLDAVLLATSGAPIRMAVNTHLHGDHVYGNALLPAETVIVAQEATRQGILADFILTDTPPFWSPTPAWDIEAVRPPTVSFEDSLRVTVGSVEVQLRHPGYAAHTRGDAVAWLPEQRVLFTGDLVFHQVTPLVFMGSVSGALRSLDWLREFPALWIVPGHGPVLEASSFHAVLDQHARYYRFLLDLVDLSQPPLEVAQSVSLGEFAGLPDQERLVLNLHRAYADARGEELDLSRSLKDAVVYNGGPMRCAV</sequence>
<dbReference type="SMART" id="SM00849">
    <property type="entry name" value="Lactamase_B"/>
    <property type="match status" value="1"/>
</dbReference>
<evidence type="ECO:0000313" key="3">
    <source>
        <dbReference type="Proteomes" id="UP001595699"/>
    </source>
</evidence>
<proteinExistence type="predicted"/>
<dbReference type="Proteomes" id="UP001595699">
    <property type="component" value="Unassembled WGS sequence"/>
</dbReference>
<dbReference type="EMBL" id="JBHRZH010000012">
    <property type="protein sequence ID" value="MFC3762208.1"/>
    <property type="molecule type" value="Genomic_DNA"/>
</dbReference>
<protein>
    <submittedName>
        <fullName evidence="2">MBL fold metallo-hydrolase</fullName>
    </submittedName>
</protein>
<accession>A0ABV7YAN7</accession>
<keyword evidence="3" id="KW-1185">Reference proteome</keyword>
<dbReference type="CDD" id="cd16282">
    <property type="entry name" value="metallo-hydrolase-like_MBL-fold"/>
    <property type="match status" value="1"/>
</dbReference>
<dbReference type="Pfam" id="PF00753">
    <property type="entry name" value="Lactamase_B"/>
    <property type="match status" value="1"/>
</dbReference>
<evidence type="ECO:0000259" key="1">
    <source>
        <dbReference type="SMART" id="SM00849"/>
    </source>
</evidence>